<reference evidence="2 3" key="1">
    <citation type="journal article" date="2019" name="Sci. Rep.">
        <title>A high-quality genome of Eragrostis curvula grass provides insights into Poaceae evolution and supports new strategies to enhance forage quality.</title>
        <authorList>
            <person name="Carballo J."/>
            <person name="Santos B.A.C.M."/>
            <person name="Zappacosta D."/>
            <person name="Garbus I."/>
            <person name="Selva J.P."/>
            <person name="Gallo C.A."/>
            <person name="Diaz A."/>
            <person name="Albertini E."/>
            <person name="Caccamo M."/>
            <person name="Echenique V."/>
        </authorList>
    </citation>
    <scope>NUCLEOTIDE SEQUENCE [LARGE SCALE GENOMIC DNA]</scope>
    <source>
        <strain evidence="3">cv. Victoria</strain>
        <tissue evidence="2">Leaf</tissue>
    </source>
</reference>
<dbReference type="EMBL" id="RWGY01000005">
    <property type="protein sequence ID" value="TVU42854.1"/>
    <property type="molecule type" value="Genomic_DNA"/>
</dbReference>
<proteinExistence type="predicted"/>
<accession>A0A5J9W600</accession>
<dbReference type="Gramene" id="TVU42854">
    <property type="protein sequence ID" value="TVU42854"/>
    <property type="gene ID" value="EJB05_09277"/>
</dbReference>
<evidence type="ECO:0000313" key="2">
    <source>
        <dbReference type="EMBL" id="TVU42854.1"/>
    </source>
</evidence>
<keyword evidence="1" id="KW-1133">Transmembrane helix</keyword>
<keyword evidence="3" id="KW-1185">Reference proteome</keyword>
<feature type="non-terminal residue" evidence="2">
    <location>
        <position position="1"/>
    </location>
</feature>
<feature type="transmembrane region" description="Helical" evidence="1">
    <location>
        <begin position="12"/>
        <end position="34"/>
    </location>
</feature>
<organism evidence="2 3">
    <name type="scientific">Eragrostis curvula</name>
    <name type="common">weeping love grass</name>
    <dbReference type="NCBI Taxonomy" id="38414"/>
    <lineage>
        <taxon>Eukaryota</taxon>
        <taxon>Viridiplantae</taxon>
        <taxon>Streptophyta</taxon>
        <taxon>Embryophyta</taxon>
        <taxon>Tracheophyta</taxon>
        <taxon>Spermatophyta</taxon>
        <taxon>Magnoliopsida</taxon>
        <taxon>Liliopsida</taxon>
        <taxon>Poales</taxon>
        <taxon>Poaceae</taxon>
        <taxon>PACMAD clade</taxon>
        <taxon>Chloridoideae</taxon>
        <taxon>Eragrostideae</taxon>
        <taxon>Eragrostidinae</taxon>
        <taxon>Eragrostis</taxon>
    </lineage>
</organism>
<sequence>MALIVTKDTRAMCMATIIVVMAMVVSSPCAMALWCGEVRGCTIEKCRFACNVHGYANPLFIKCWAQPESDLGGVKILNNCCCLR</sequence>
<evidence type="ECO:0000256" key="1">
    <source>
        <dbReference type="SAM" id="Phobius"/>
    </source>
</evidence>
<protein>
    <submittedName>
        <fullName evidence="2">Uncharacterized protein</fullName>
    </submittedName>
</protein>
<dbReference type="AlphaFoldDB" id="A0A5J9W600"/>
<keyword evidence="1" id="KW-0812">Transmembrane</keyword>
<name>A0A5J9W600_9POAL</name>
<gene>
    <name evidence="2" type="ORF">EJB05_09277</name>
</gene>
<evidence type="ECO:0000313" key="3">
    <source>
        <dbReference type="Proteomes" id="UP000324897"/>
    </source>
</evidence>
<comment type="caution">
    <text evidence="2">The sequence shown here is derived from an EMBL/GenBank/DDBJ whole genome shotgun (WGS) entry which is preliminary data.</text>
</comment>
<dbReference type="Proteomes" id="UP000324897">
    <property type="component" value="Unassembled WGS sequence"/>
</dbReference>
<keyword evidence="1" id="KW-0472">Membrane</keyword>